<dbReference type="InterPro" id="IPR051939">
    <property type="entry name" value="Glycosyltr_41/O-GlcNAc_trsf"/>
</dbReference>
<dbReference type="InterPro" id="IPR011990">
    <property type="entry name" value="TPR-like_helical_dom_sf"/>
</dbReference>
<evidence type="ECO:0000256" key="1">
    <source>
        <dbReference type="ARBA" id="ARBA00004922"/>
    </source>
</evidence>
<dbReference type="RefSeq" id="WP_145204898.1">
    <property type="nucleotide sequence ID" value="NZ_CP036267.1"/>
</dbReference>
<sequence>MNLRRLKTSLEQFARPCAREERISLGKMLFATRKILQTNSKDALEHLQCFSCPRSTFSQVHSRCATRQDCYTFIKTALVAVLLVTTCGCTGLTGYMPIGRSTEDGLSLRSIDQQTQAEACRLTALELAAHEKDEHAISQFEQARKFDPTIKGIAHPLAVLYDRQGRLDAAQREYAKAIAESPKDADVLNDFGYFLYSRGEPEQAAVKLKRALELQPNHLKAAVNLAMVRAKQGKYDEAFVYFEKAQGPAAAHRNIGLLQLRAGQTESALAHLRKSSVIDPSLGSGELLAALPASSKEAGQSQVLPASYTE</sequence>
<evidence type="ECO:0000256" key="5">
    <source>
        <dbReference type="SAM" id="Phobius"/>
    </source>
</evidence>
<keyword evidence="3" id="KW-0808">Transferase</keyword>
<evidence type="ECO:0000313" key="6">
    <source>
        <dbReference type="EMBL" id="QDT35397.1"/>
    </source>
</evidence>
<dbReference type="InterPro" id="IPR011717">
    <property type="entry name" value="TPR-4"/>
</dbReference>
<evidence type="ECO:0000256" key="4">
    <source>
        <dbReference type="PROSITE-ProRule" id="PRU00339"/>
    </source>
</evidence>
<protein>
    <submittedName>
        <fullName evidence="6">Lipoprotein NlpI</fullName>
    </submittedName>
</protein>
<dbReference type="GO" id="GO:0042802">
    <property type="term" value="F:identical protein binding"/>
    <property type="evidence" value="ECO:0007669"/>
    <property type="project" value="InterPro"/>
</dbReference>
<keyword evidence="5" id="KW-0472">Membrane</keyword>
<name>A0A517QUY6_9PLAN</name>
<reference evidence="6 7" key="1">
    <citation type="submission" date="2019-02" db="EMBL/GenBank/DDBJ databases">
        <title>Deep-cultivation of Planctomycetes and their phenomic and genomic characterization uncovers novel biology.</title>
        <authorList>
            <person name="Wiegand S."/>
            <person name="Jogler M."/>
            <person name="Boedeker C."/>
            <person name="Pinto D."/>
            <person name="Vollmers J."/>
            <person name="Rivas-Marin E."/>
            <person name="Kohn T."/>
            <person name="Peeters S.H."/>
            <person name="Heuer A."/>
            <person name="Rast P."/>
            <person name="Oberbeckmann S."/>
            <person name="Bunk B."/>
            <person name="Jeske O."/>
            <person name="Meyerdierks A."/>
            <person name="Storesund J.E."/>
            <person name="Kallscheuer N."/>
            <person name="Luecker S."/>
            <person name="Lage O.M."/>
            <person name="Pohl T."/>
            <person name="Merkel B.J."/>
            <person name="Hornburger P."/>
            <person name="Mueller R.-W."/>
            <person name="Bruemmer F."/>
            <person name="Labrenz M."/>
            <person name="Spormann A.M."/>
            <person name="Op den Camp H."/>
            <person name="Overmann J."/>
            <person name="Amann R."/>
            <person name="Jetten M.S.M."/>
            <person name="Mascher T."/>
            <person name="Medema M.H."/>
            <person name="Devos D.P."/>
            <person name="Kaster A.-K."/>
            <person name="Ovreas L."/>
            <person name="Rohde M."/>
            <person name="Galperin M.Y."/>
            <person name="Jogler C."/>
        </authorList>
    </citation>
    <scope>NUCLEOTIDE SEQUENCE [LARGE SCALE GENOMIC DNA]</scope>
    <source>
        <strain evidence="6 7">Mal48</strain>
    </source>
</reference>
<dbReference type="OrthoDB" id="291443at2"/>
<organism evidence="6 7">
    <name type="scientific">Thalassoglobus polymorphus</name>
    <dbReference type="NCBI Taxonomy" id="2527994"/>
    <lineage>
        <taxon>Bacteria</taxon>
        <taxon>Pseudomonadati</taxon>
        <taxon>Planctomycetota</taxon>
        <taxon>Planctomycetia</taxon>
        <taxon>Planctomycetales</taxon>
        <taxon>Planctomycetaceae</taxon>
        <taxon>Thalassoglobus</taxon>
    </lineage>
</organism>
<dbReference type="Proteomes" id="UP000315724">
    <property type="component" value="Chromosome"/>
</dbReference>
<feature type="repeat" description="TPR" evidence="4">
    <location>
        <begin position="185"/>
        <end position="218"/>
    </location>
</feature>
<dbReference type="Pfam" id="PF07721">
    <property type="entry name" value="TPR_4"/>
    <property type="match status" value="1"/>
</dbReference>
<keyword evidence="5" id="KW-1133">Transmembrane helix</keyword>
<keyword evidence="7" id="KW-1185">Reference proteome</keyword>
<proteinExistence type="predicted"/>
<keyword evidence="6" id="KW-0449">Lipoprotein</keyword>
<keyword evidence="2" id="KW-0328">Glycosyltransferase</keyword>
<dbReference type="PROSITE" id="PS50005">
    <property type="entry name" value="TPR"/>
    <property type="match status" value="2"/>
</dbReference>
<comment type="pathway">
    <text evidence="1">Protein modification; protein glycosylation.</text>
</comment>
<dbReference type="PANTHER" id="PTHR44835:SF1">
    <property type="entry name" value="PROTEIN O-GLCNAC TRANSFERASE"/>
    <property type="match status" value="1"/>
</dbReference>
<accession>A0A517QUY6</accession>
<evidence type="ECO:0000313" key="7">
    <source>
        <dbReference type="Proteomes" id="UP000315724"/>
    </source>
</evidence>
<dbReference type="AlphaFoldDB" id="A0A517QUY6"/>
<dbReference type="SMART" id="SM00028">
    <property type="entry name" value="TPR"/>
    <property type="match status" value="4"/>
</dbReference>
<evidence type="ECO:0000256" key="2">
    <source>
        <dbReference type="ARBA" id="ARBA00022676"/>
    </source>
</evidence>
<dbReference type="EMBL" id="CP036267">
    <property type="protein sequence ID" value="QDT35397.1"/>
    <property type="molecule type" value="Genomic_DNA"/>
</dbReference>
<dbReference type="Pfam" id="PF12895">
    <property type="entry name" value="ANAPC3"/>
    <property type="match status" value="1"/>
</dbReference>
<feature type="transmembrane region" description="Helical" evidence="5">
    <location>
        <begin position="77"/>
        <end position="98"/>
    </location>
</feature>
<dbReference type="Gene3D" id="1.25.40.10">
    <property type="entry name" value="Tetratricopeptide repeat domain"/>
    <property type="match status" value="1"/>
</dbReference>
<gene>
    <name evidence="6" type="ORF">Mal48_46740</name>
</gene>
<dbReference type="SUPFAM" id="SSF48452">
    <property type="entry name" value="TPR-like"/>
    <property type="match status" value="1"/>
</dbReference>
<keyword evidence="5" id="KW-0812">Transmembrane</keyword>
<feature type="repeat" description="TPR" evidence="4">
    <location>
        <begin position="249"/>
        <end position="282"/>
    </location>
</feature>
<dbReference type="GO" id="GO:0016757">
    <property type="term" value="F:glycosyltransferase activity"/>
    <property type="evidence" value="ECO:0007669"/>
    <property type="project" value="UniProtKB-KW"/>
</dbReference>
<dbReference type="KEGG" id="tpol:Mal48_46740"/>
<keyword evidence="4" id="KW-0802">TPR repeat</keyword>
<dbReference type="InterPro" id="IPR019734">
    <property type="entry name" value="TPR_rpt"/>
</dbReference>
<dbReference type="PANTHER" id="PTHR44835">
    <property type="entry name" value="UDP-N-ACETYLGLUCOSAMINE--PEPTIDE N-ACETYLGLUCOSAMINYLTRANSFERASE SPINDLY-RELATED"/>
    <property type="match status" value="1"/>
</dbReference>
<evidence type="ECO:0000256" key="3">
    <source>
        <dbReference type="ARBA" id="ARBA00022679"/>
    </source>
</evidence>